<dbReference type="AlphaFoldDB" id="A0A137ZZA4"/>
<reference evidence="2" key="1">
    <citation type="submission" date="2016-02" db="EMBL/GenBank/DDBJ databases">
        <authorList>
            <person name="Teng J.L."/>
            <person name="Yang Y."/>
            <person name="Huang Y."/>
            <person name="Guo F."/>
            <person name="Wei W."/>
            <person name="Chen J.H."/>
            <person name="Wong S.Y."/>
            <person name="Lau S.K."/>
            <person name="Woo P.C."/>
        </authorList>
    </citation>
    <scope>NUCLEOTIDE SEQUENCE</scope>
    <source>
        <strain evidence="2">JCM 15929</strain>
    </source>
</reference>
<protein>
    <recommendedName>
        <fullName evidence="5">AbiEi antitoxin C-terminal domain-containing protein</fullName>
    </recommendedName>
</protein>
<evidence type="ECO:0000313" key="3">
    <source>
        <dbReference type="Proteomes" id="UP000070258"/>
    </source>
</evidence>
<accession>A0A137ZZA4</accession>
<dbReference type="Proteomes" id="UP000070409">
    <property type="component" value="Unassembled WGS sequence"/>
</dbReference>
<keyword evidence="4" id="KW-1185">Reference proteome</keyword>
<sequence length="281" mass="30823">MDSGELIRLAMGVYAHAGGYDARALYRMKILAASMSCGGVVSHESAAVLHDIPFLQPDRQSVHFTVDREHGGGRRPGIHVHPRPLEDDEVVEVDGVRVTSRVRTPIDVAMSGDLVRAVAAIDAVRFIPRFPTASTPAPVPLESLQSTLDRLGRRRGSAVARRALHLSVDCSESAGESWSRMLMLAWGVPTPQLQAEFHLDGHLLFADFRWGTLIGEFDGEGKYGTTDSERSAALAAEKQRHAVFAAHGFEIVRWGWKDLVDDARLRRKLTPTLVRHGLLAA</sequence>
<reference evidence="3" key="2">
    <citation type="submission" date="2016-02" db="EMBL/GenBank/DDBJ databases">
        <authorList>
            <person name="Wen L."/>
            <person name="He K."/>
            <person name="Yang H."/>
        </authorList>
    </citation>
    <scope>NUCLEOTIDE SEQUENCE [LARGE SCALE GENOMIC DNA]</scope>
    <source>
        <strain evidence="3">JCM 15929</strain>
    </source>
</reference>
<dbReference type="EMBL" id="LSRE01000050">
    <property type="protein sequence ID" value="KXO89350.1"/>
    <property type="molecule type" value="Genomic_DNA"/>
</dbReference>
<evidence type="ECO:0008006" key="5">
    <source>
        <dbReference type="Google" id="ProtNLM"/>
    </source>
</evidence>
<evidence type="ECO:0000313" key="2">
    <source>
        <dbReference type="EMBL" id="KXP03526.1"/>
    </source>
</evidence>
<proteinExistence type="predicted"/>
<dbReference type="EMBL" id="LSRF01000058">
    <property type="protein sequence ID" value="KXP03526.1"/>
    <property type="molecule type" value="Genomic_DNA"/>
</dbReference>
<name>A0A137ZZA4_9ACTN</name>
<organism evidence="2 3">
    <name type="scientific">Tsukamurella pseudospumae</name>
    <dbReference type="NCBI Taxonomy" id="239498"/>
    <lineage>
        <taxon>Bacteria</taxon>
        <taxon>Bacillati</taxon>
        <taxon>Actinomycetota</taxon>
        <taxon>Actinomycetes</taxon>
        <taxon>Mycobacteriales</taxon>
        <taxon>Tsukamurellaceae</taxon>
        <taxon>Tsukamurella</taxon>
    </lineage>
</organism>
<dbReference type="STRING" id="239498.AXK60_17060"/>
<comment type="caution">
    <text evidence="2">The sequence shown here is derived from an EMBL/GenBank/DDBJ whole genome shotgun (WGS) entry which is preliminary data.</text>
</comment>
<reference evidence="1 4" key="3">
    <citation type="submission" date="2016-02" db="EMBL/GenBank/DDBJ databases">
        <authorList>
            <person name="Teng J.L."/>
            <person name="Tang Y."/>
            <person name="Huang Y."/>
            <person name="Guo F."/>
            <person name="Wei W."/>
            <person name="Chen J.H."/>
            <person name="Wong S.Y."/>
            <person name="Lau S.K."/>
            <person name="Woo P.C."/>
        </authorList>
    </citation>
    <scope>NUCLEOTIDE SEQUENCE [LARGE SCALE GENOMIC DNA]</scope>
    <source>
        <strain evidence="1 4">JCM 13375</strain>
    </source>
</reference>
<gene>
    <name evidence="2" type="ORF">AXK60_17060</name>
    <name evidence="1" type="ORF">AXK61_12205</name>
</gene>
<dbReference type="Proteomes" id="UP000070258">
    <property type="component" value="Unassembled WGS sequence"/>
</dbReference>
<evidence type="ECO:0000313" key="1">
    <source>
        <dbReference type="EMBL" id="KXO89350.1"/>
    </source>
</evidence>
<evidence type="ECO:0000313" key="4">
    <source>
        <dbReference type="Proteomes" id="UP000070409"/>
    </source>
</evidence>